<feature type="compositionally biased region" description="Polar residues" evidence="1">
    <location>
        <begin position="54"/>
        <end position="63"/>
    </location>
</feature>
<evidence type="ECO:0008006" key="4">
    <source>
        <dbReference type="Google" id="ProtNLM"/>
    </source>
</evidence>
<dbReference type="Proteomes" id="UP000321085">
    <property type="component" value="Unassembled WGS sequence"/>
</dbReference>
<organism evidence="2 3">
    <name type="scientific">Microvirga aerophila</name>
    <dbReference type="NCBI Taxonomy" id="670291"/>
    <lineage>
        <taxon>Bacteria</taxon>
        <taxon>Pseudomonadati</taxon>
        <taxon>Pseudomonadota</taxon>
        <taxon>Alphaproteobacteria</taxon>
        <taxon>Hyphomicrobiales</taxon>
        <taxon>Methylobacteriaceae</taxon>
        <taxon>Microvirga</taxon>
    </lineage>
</organism>
<dbReference type="InterPro" id="IPR021327">
    <property type="entry name" value="DUF2934"/>
</dbReference>
<proteinExistence type="predicted"/>
<feature type="compositionally biased region" description="Basic and acidic residues" evidence="1">
    <location>
        <begin position="30"/>
        <end position="44"/>
    </location>
</feature>
<dbReference type="Pfam" id="PF11154">
    <property type="entry name" value="DUF2934"/>
    <property type="match status" value="1"/>
</dbReference>
<name>A0A512C3J7_9HYPH</name>
<sequence>MMPDREERSREERIRLRALEIWREQGCPEGRAREHWQQAEREVGGDDTGETGGNQPVGQAEATTRSDEQA</sequence>
<comment type="caution">
    <text evidence="2">The sequence shown here is derived from an EMBL/GenBank/DDBJ whole genome shotgun (WGS) entry which is preliminary data.</text>
</comment>
<protein>
    <recommendedName>
        <fullName evidence="4">DUF2934 domain-containing protein</fullName>
    </recommendedName>
</protein>
<dbReference type="AlphaFoldDB" id="A0A512C3J7"/>
<evidence type="ECO:0000313" key="2">
    <source>
        <dbReference type="EMBL" id="GEO18786.1"/>
    </source>
</evidence>
<reference evidence="2 3" key="1">
    <citation type="submission" date="2019-07" db="EMBL/GenBank/DDBJ databases">
        <title>Whole genome shotgun sequence of Microvirga aerophila NBRC 106136.</title>
        <authorList>
            <person name="Hosoyama A."/>
            <person name="Uohara A."/>
            <person name="Ohji S."/>
            <person name="Ichikawa N."/>
        </authorList>
    </citation>
    <scope>NUCLEOTIDE SEQUENCE [LARGE SCALE GENOMIC DNA]</scope>
    <source>
        <strain evidence="2 3">NBRC 106136</strain>
    </source>
</reference>
<gene>
    <name evidence="2" type="ORF">MAE02_64820</name>
</gene>
<keyword evidence="3" id="KW-1185">Reference proteome</keyword>
<accession>A0A512C3J7</accession>
<evidence type="ECO:0000313" key="3">
    <source>
        <dbReference type="Proteomes" id="UP000321085"/>
    </source>
</evidence>
<feature type="region of interest" description="Disordered" evidence="1">
    <location>
        <begin position="25"/>
        <end position="70"/>
    </location>
</feature>
<dbReference type="RefSeq" id="WP_308494370.1">
    <property type="nucleotide sequence ID" value="NZ_BJYU01000243.1"/>
</dbReference>
<evidence type="ECO:0000256" key="1">
    <source>
        <dbReference type="SAM" id="MobiDB-lite"/>
    </source>
</evidence>
<dbReference type="EMBL" id="BJYU01000243">
    <property type="protein sequence ID" value="GEO18786.1"/>
    <property type="molecule type" value="Genomic_DNA"/>
</dbReference>